<dbReference type="KEGG" id="aplc:110975730"/>
<protein>
    <submittedName>
        <fullName evidence="3">Uncharacterized protein LOC110975730</fullName>
    </submittedName>
</protein>
<dbReference type="RefSeq" id="XP_022084155.1">
    <property type="nucleotide sequence ID" value="XM_022228463.1"/>
</dbReference>
<feature type="region of interest" description="Disordered" evidence="1">
    <location>
        <begin position="342"/>
        <end position="394"/>
    </location>
</feature>
<feature type="region of interest" description="Disordered" evidence="1">
    <location>
        <begin position="1"/>
        <end position="40"/>
    </location>
</feature>
<sequence>MAMRKPTEFEDSLSSLRTSEGWGFDEQPHSVHSRGIHKTGSVSFQNALLDLKKDQELIEVDEEDSDAAEEPPPDKYQPQGRSEDLSDQAAEIGNEEAGSSRTRTVSINRGRKKDLKQTQSSSKVEEGPDVSSHSDGRPQGAVNSRSTDLETGESANGDHSTSPQEVKNDSGNRLGGVATRGPNSDTIGSPRTAGLVPHPPTAPSPRPTRRHSKTRRSDSSNAPKKAPQGAATHLKPKLDLSFRETVTVSDEGSDKSPLPELRESRRPFSHDNFLSKPTEKVFLSRAHSPVLRRKKSSGVLSPVPARRRSEYDQPMRFLSDNYQSTQTQPLHQASPATHAFVPSLDSASSSRPDGADMQHFSSVNLPPISSPTRHRRYSSVVPPALASPTDPSKHVSSSILAQTFGGKGGGGVGIAKQRRVSQAVNELLHIEEIRRASEMRNIVSSGQPGLVARDIRSQNLGDMMHRLKDCRYLRASTNEEELV</sequence>
<dbReference type="OrthoDB" id="10560436at2759"/>
<dbReference type="Proteomes" id="UP000694845">
    <property type="component" value="Unplaced"/>
</dbReference>
<dbReference type="AlphaFoldDB" id="A0A8B7XVU0"/>
<feature type="compositionally biased region" description="Pro residues" evidence="1">
    <location>
        <begin position="197"/>
        <end position="206"/>
    </location>
</feature>
<dbReference type="GeneID" id="110975730"/>
<evidence type="ECO:0000313" key="3">
    <source>
        <dbReference type="RefSeq" id="XP_022084155.1"/>
    </source>
</evidence>
<proteinExistence type="predicted"/>
<feature type="region of interest" description="Disordered" evidence="1">
    <location>
        <begin position="55"/>
        <end position="312"/>
    </location>
</feature>
<keyword evidence="2" id="KW-1185">Reference proteome</keyword>
<organism evidence="2 3">
    <name type="scientific">Acanthaster planci</name>
    <name type="common">Crown-of-thorns starfish</name>
    <dbReference type="NCBI Taxonomy" id="133434"/>
    <lineage>
        <taxon>Eukaryota</taxon>
        <taxon>Metazoa</taxon>
        <taxon>Echinodermata</taxon>
        <taxon>Eleutherozoa</taxon>
        <taxon>Asterozoa</taxon>
        <taxon>Asteroidea</taxon>
        <taxon>Valvatacea</taxon>
        <taxon>Valvatida</taxon>
        <taxon>Acanthasteridae</taxon>
        <taxon>Acanthaster</taxon>
    </lineage>
</organism>
<feature type="compositionally biased region" description="Polar residues" evidence="1">
    <location>
        <begin position="153"/>
        <end position="171"/>
    </location>
</feature>
<feature type="compositionally biased region" description="Basic and acidic residues" evidence="1">
    <location>
        <begin position="260"/>
        <end position="269"/>
    </location>
</feature>
<accession>A0A8B7XVU0</accession>
<evidence type="ECO:0000313" key="2">
    <source>
        <dbReference type="Proteomes" id="UP000694845"/>
    </source>
</evidence>
<name>A0A8B7XVU0_ACAPL</name>
<dbReference type="OMA" id="FSAYDEP"/>
<reference evidence="3" key="1">
    <citation type="submission" date="2025-08" db="UniProtKB">
        <authorList>
            <consortium name="RefSeq"/>
        </authorList>
    </citation>
    <scope>IDENTIFICATION</scope>
</reference>
<gene>
    <name evidence="3" type="primary">LOC110975730</name>
</gene>
<evidence type="ECO:0000256" key="1">
    <source>
        <dbReference type="SAM" id="MobiDB-lite"/>
    </source>
</evidence>
<feature type="compositionally biased region" description="Polar residues" evidence="1">
    <location>
        <begin position="97"/>
        <end position="107"/>
    </location>
</feature>
<feature type="compositionally biased region" description="Acidic residues" evidence="1">
    <location>
        <begin position="57"/>
        <end position="71"/>
    </location>
</feature>